<reference evidence="2" key="1">
    <citation type="journal article" date="2021" name="Mol. Plant Microbe Interact.">
        <title>Complete Genome Sequence of the Plant-Pathogenic Fungus Colletotrichum lupini.</title>
        <authorList>
            <person name="Baroncelli R."/>
            <person name="Pensec F."/>
            <person name="Da Lio D."/>
            <person name="Boufleur T."/>
            <person name="Vicente I."/>
            <person name="Sarrocco S."/>
            <person name="Picot A."/>
            <person name="Baraldi E."/>
            <person name="Sukno S."/>
            <person name="Thon M."/>
            <person name="Le Floch G."/>
        </authorList>
    </citation>
    <scope>NUCLEOTIDE SEQUENCE</scope>
    <source>
        <strain evidence="2">IMI 504893</strain>
    </source>
</reference>
<accession>A0A9Q8T1S0</accession>
<dbReference type="KEGG" id="clup:CLUP02_12189"/>
<evidence type="ECO:0000313" key="2">
    <source>
        <dbReference type="EMBL" id="UQC86687.1"/>
    </source>
</evidence>
<feature type="compositionally biased region" description="Basic and acidic residues" evidence="1">
    <location>
        <begin position="54"/>
        <end position="64"/>
    </location>
</feature>
<protein>
    <submittedName>
        <fullName evidence="2">Uncharacterized protein</fullName>
    </submittedName>
</protein>
<gene>
    <name evidence="2" type="ORF">CLUP02_12189</name>
</gene>
<keyword evidence="3" id="KW-1185">Reference proteome</keyword>
<feature type="region of interest" description="Disordered" evidence="1">
    <location>
        <begin position="54"/>
        <end position="79"/>
    </location>
</feature>
<evidence type="ECO:0000256" key="1">
    <source>
        <dbReference type="SAM" id="MobiDB-lite"/>
    </source>
</evidence>
<evidence type="ECO:0000313" key="3">
    <source>
        <dbReference type="Proteomes" id="UP000830671"/>
    </source>
</evidence>
<feature type="compositionally biased region" description="Polar residues" evidence="1">
    <location>
        <begin position="166"/>
        <end position="180"/>
    </location>
</feature>
<organism evidence="2 3">
    <name type="scientific">Colletotrichum lupini</name>
    <dbReference type="NCBI Taxonomy" id="145971"/>
    <lineage>
        <taxon>Eukaryota</taxon>
        <taxon>Fungi</taxon>
        <taxon>Dikarya</taxon>
        <taxon>Ascomycota</taxon>
        <taxon>Pezizomycotina</taxon>
        <taxon>Sordariomycetes</taxon>
        <taxon>Hypocreomycetidae</taxon>
        <taxon>Glomerellales</taxon>
        <taxon>Glomerellaceae</taxon>
        <taxon>Colletotrichum</taxon>
        <taxon>Colletotrichum acutatum species complex</taxon>
    </lineage>
</organism>
<dbReference type="Proteomes" id="UP000830671">
    <property type="component" value="Chromosome 6"/>
</dbReference>
<name>A0A9Q8T1S0_9PEZI</name>
<sequence>MDFNKQANRYWGTFEHVSVAGRFKEREVLCTAVSGGGEDDGEEKDGERRVKLDSGAKGKRREGCARQLSGREGAPTPFPFSSRLPPLLPLSSFVPFAWWAGARCAQYQANAASYHPPFSVQQQAQAQARKRREGKRKGGEPVHGDPPSFLSSPSLSLSLAHGTKYHPQSTRPVASRSQSWPRPRLPSKNNKKAAWPSPHTFPSLFFSHTNLPPKSSSLTIRTLTIPHFTAFALNPITTSTPLFPPLKNLLRYALRSLLDDFELQIAITSRYRAQLHLRLNHPHTLVLAAPRSSCTMAFRHNGAAALPSVVMSRRFHHILHPWLFVIPSHSSRH</sequence>
<dbReference type="AlphaFoldDB" id="A0A9Q8T1S0"/>
<proteinExistence type="predicted"/>
<dbReference type="EMBL" id="CP019478">
    <property type="protein sequence ID" value="UQC86687.1"/>
    <property type="molecule type" value="Genomic_DNA"/>
</dbReference>
<dbReference type="RefSeq" id="XP_049148298.1">
    <property type="nucleotide sequence ID" value="XM_049291153.1"/>
</dbReference>
<feature type="compositionally biased region" description="Low complexity" evidence="1">
    <location>
        <begin position="146"/>
        <end position="159"/>
    </location>
</feature>
<dbReference type="GeneID" id="73346163"/>
<feature type="region of interest" description="Disordered" evidence="1">
    <location>
        <begin position="118"/>
        <end position="196"/>
    </location>
</feature>